<name>A0A520KE58_9CREN</name>
<dbReference type="InterPro" id="IPR006171">
    <property type="entry name" value="TOPRIM_dom"/>
</dbReference>
<proteinExistence type="predicted"/>
<dbReference type="PANTHER" id="PTHR39964:SF2">
    <property type="entry name" value="UPF0292 PROTEIN MJ1624"/>
    <property type="match status" value="1"/>
</dbReference>
<dbReference type="SUPFAM" id="SSF110455">
    <property type="entry name" value="Toprim domain"/>
    <property type="match status" value="1"/>
</dbReference>
<evidence type="ECO:0000313" key="4">
    <source>
        <dbReference type="Proteomes" id="UP000316080"/>
    </source>
</evidence>
<dbReference type="EMBL" id="RXIH01000046">
    <property type="protein sequence ID" value="RZN55282.1"/>
    <property type="molecule type" value="Genomic_DNA"/>
</dbReference>
<dbReference type="PANTHER" id="PTHR39964">
    <property type="entry name" value="UPF0292 PROTEIN TK1411"/>
    <property type="match status" value="1"/>
</dbReference>
<comment type="caution">
    <text evidence="2">The sequence shown here is derived from an EMBL/GenBank/DDBJ whole genome shotgun (WGS) entry which is preliminary data.</text>
</comment>
<reference evidence="3 5" key="1">
    <citation type="journal article" date="2019" name="Nat. Microbiol.">
        <title>Expanding anaerobic alkane metabolism in the domain of Archaea.</title>
        <authorList>
            <person name="Wang Y."/>
            <person name="Wegener G."/>
            <person name="Hou J."/>
            <person name="Wang F."/>
            <person name="Xiao X."/>
        </authorList>
    </citation>
    <scope>NUCLEOTIDE SEQUENCE [LARGE SCALE GENOMIC DNA]</scope>
    <source>
        <strain evidence="3">WYZ-LMO11</strain>
    </source>
</reference>
<dbReference type="PROSITE" id="PS50880">
    <property type="entry name" value="TOPRIM"/>
    <property type="match status" value="1"/>
</dbReference>
<evidence type="ECO:0000313" key="5">
    <source>
        <dbReference type="Proteomes" id="UP000317265"/>
    </source>
</evidence>
<sequence>MKSYRYYLEMVNEIRSIIEEMNYNLSMVIVEGRNDEKVLRDFGLKIPVYRFRETGLPNFIFIEEITKKFKGKHITILLDFDEKGIEMANYLSRELESKGVKIDYHFRNTLGKLMIKEGIRHIEEISAIKRKAEI</sequence>
<feature type="domain" description="Toprim" evidence="1">
    <location>
        <begin position="25"/>
        <end position="110"/>
    </location>
</feature>
<evidence type="ECO:0000313" key="3">
    <source>
        <dbReference type="EMBL" id="TDA38906.1"/>
    </source>
</evidence>
<organism evidence="2 4">
    <name type="scientific">Thermoproteota archaeon</name>
    <dbReference type="NCBI Taxonomy" id="2056631"/>
    <lineage>
        <taxon>Archaea</taxon>
        <taxon>Thermoproteota</taxon>
    </lineage>
</organism>
<dbReference type="AlphaFoldDB" id="A0A520KE58"/>
<dbReference type="EMBL" id="QNVI01000041">
    <property type="protein sequence ID" value="TDA38906.1"/>
    <property type="molecule type" value="Genomic_DNA"/>
</dbReference>
<dbReference type="Proteomes" id="UP000317265">
    <property type="component" value="Unassembled WGS sequence"/>
</dbReference>
<gene>
    <name evidence="3" type="ORF">DSO09_03420</name>
    <name evidence="2" type="ORF">EF809_06040</name>
</gene>
<protein>
    <recommendedName>
        <fullName evidence="1">Toprim domain-containing protein</fullName>
    </recommendedName>
</protein>
<reference evidence="2 4" key="2">
    <citation type="journal article" date="2019" name="Nat. Microbiol.">
        <title>Wide diversity of methane and short-chain alkane metabolisms in uncultured archaea.</title>
        <authorList>
            <person name="Borrel G."/>
            <person name="Adam P.S."/>
            <person name="McKay L.J."/>
            <person name="Chen L.X."/>
            <person name="Sierra-Garcia I.N."/>
            <person name="Sieber C.M."/>
            <person name="Letourneur Q."/>
            <person name="Ghozlane A."/>
            <person name="Andersen G.L."/>
            <person name="Li W.J."/>
            <person name="Hallam S.J."/>
            <person name="Muyzer G."/>
            <person name="de Oliveira V.M."/>
            <person name="Inskeep W.P."/>
            <person name="Banfield J.F."/>
            <person name="Gribaldo S."/>
        </authorList>
    </citation>
    <scope>NUCLEOTIDE SEQUENCE [LARGE SCALE GENOMIC DNA]</scope>
    <source>
        <strain evidence="2">Verst-YHS</strain>
    </source>
</reference>
<accession>A0A520KE58</accession>
<dbReference type="Proteomes" id="UP000316080">
    <property type="component" value="Unassembled WGS sequence"/>
</dbReference>
<dbReference type="Gene3D" id="3.40.1360.10">
    <property type="match status" value="1"/>
</dbReference>
<evidence type="ECO:0000313" key="2">
    <source>
        <dbReference type="EMBL" id="RZN55282.1"/>
    </source>
</evidence>
<evidence type="ECO:0000259" key="1">
    <source>
        <dbReference type="PROSITE" id="PS50880"/>
    </source>
</evidence>